<comment type="caution">
    <text evidence="3">The sequence shown here is derived from an EMBL/GenBank/DDBJ whole genome shotgun (WGS) entry which is preliminary data.</text>
</comment>
<evidence type="ECO:0000313" key="3">
    <source>
        <dbReference type="EMBL" id="GEC19668.1"/>
    </source>
</evidence>
<dbReference type="Proteomes" id="UP000320338">
    <property type="component" value="Unassembled WGS sequence"/>
</dbReference>
<dbReference type="AlphaFoldDB" id="A0A4Y3WMG7"/>
<evidence type="ECO:0000256" key="1">
    <source>
        <dbReference type="SAM" id="MobiDB-lite"/>
    </source>
</evidence>
<organism evidence="3 4">
    <name type="scientific">Pseudonocardia hydrocarbonoxydans</name>
    <dbReference type="NCBI Taxonomy" id="76726"/>
    <lineage>
        <taxon>Bacteria</taxon>
        <taxon>Bacillati</taxon>
        <taxon>Actinomycetota</taxon>
        <taxon>Actinomycetes</taxon>
        <taxon>Pseudonocardiales</taxon>
        <taxon>Pseudonocardiaceae</taxon>
        <taxon>Pseudonocardia</taxon>
    </lineage>
</organism>
<name>A0A4Y3WMG7_9PSEU</name>
<dbReference type="RefSeq" id="WP_141278206.1">
    <property type="nucleotide sequence ID" value="NZ_BAAARZ010000046.1"/>
</dbReference>
<keyword evidence="2" id="KW-1133">Transmembrane helix</keyword>
<reference evidence="3 4" key="1">
    <citation type="submission" date="2019-06" db="EMBL/GenBank/DDBJ databases">
        <title>Whole genome shotgun sequence of Pseudonocardia hydrocarbonoxydans NBRC 14498.</title>
        <authorList>
            <person name="Hosoyama A."/>
            <person name="Uohara A."/>
            <person name="Ohji S."/>
            <person name="Ichikawa N."/>
        </authorList>
    </citation>
    <scope>NUCLEOTIDE SEQUENCE [LARGE SCALE GENOMIC DNA]</scope>
    <source>
        <strain evidence="3 4">NBRC 14498</strain>
    </source>
</reference>
<gene>
    <name evidence="3" type="ORF">PHY01_19510</name>
</gene>
<feature type="region of interest" description="Disordered" evidence="1">
    <location>
        <begin position="1"/>
        <end position="78"/>
    </location>
</feature>
<keyword evidence="2" id="KW-0812">Transmembrane</keyword>
<proteinExistence type="predicted"/>
<sequence>MQDQWEAGRRSGGTALREGWAPGGPREVRPARTLPRRGRAAGPCPVRPRVASAPVRPAEPARPQPGRGRAGERARPGQRVLLRTVPVLPARIRRRRRVAATIGMALLAAAVVVALGLLADVAAAARQSSGAPGVTGHSPTPVVTVPGPVAGVLGG</sequence>
<feature type="transmembrane region" description="Helical" evidence="2">
    <location>
        <begin position="98"/>
        <end position="119"/>
    </location>
</feature>
<dbReference type="EMBL" id="BJNG01000015">
    <property type="protein sequence ID" value="GEC19668.1"/>
    <property type="molecule type" value="Genomic_DNA"/>
</dbReference>
<keyword evidence="2" id="KW-0472">Membrane</keyword>
<protein>
    <submittedName>
        <fullName evidence="3">Uncharacterized protein</fullName>
    </submittedName>
</protein>
<keyword evidence="4" id="KW-1185">Reference proteome</keyword>
<evidence type="ECO:0000313" key="4">
    <source>
        <dbReference type="Proteomes" id="UP000320338"/>
    </source>
</evidence>
<accession>A0A4Y3WMG7</accession>
<evidence type="ECO:0000256" key="2">
    <source>
        <dbReference type="SAM" id="Phobius"/>
    </source>
</evidence>